<keyword evidence="1" id="KW-0433">Leucine-rich repeat</keyword>
<keyword evidence="7" id="KW-0393">Immunoglobulin domain</keyword>
<dbReference type="PANTHER" id="PTHR45842">
    <property type="entry name" value="SYNAPTIC ADHESION-LIKE MOLECULE SALM"/>
    <property type="match status" value="1"/>
</dbReference>
<feature type="transmembrane region" description="Helical" evidence="9">
    <location>
        <begin position="752"/>
        <end position="774"/>
    </location>
</feature>
<keyword evidence="6" id="KW-0325">Glycoprotein</keyword>
<dbReference type="InterPro" id="IPR013098">
    <property type="entry name" value="Ig_I-set"/>
</dbReference>
<dbReference type="CDD" id="cd16184">
    <property type="entry name" value="EFh_PEF_peflin"/>
    <property type="match status" value="1"/>
</dbReference>
<dbReference type="FunFam" id="2.60.40.10:FF:000150">
    <property type="entry name" value="Leucine rich repeats and immunoglobulin like domains 3"/>
    <property type="match status" value="1"/>
</dbReference>
<dbReference type="Pfam" id="PF13855">
    <property type="entry name" value="LRR_8"/>
    <property type="match status" value="4"/>
</dbReference>
<dbReference type="Pfam" id="PF13202">
    <property type="entry name" value="EF-hand_5"/>
    <property type="match status" value="1"/>
</dbReference>
<reference evidence="13" key="1">
    <citation type="submission" date="2021-02" db="EMBL/GenBank/DDBJ databases">
        <authorList>
            <person name="Steward A R."/>
        </authorList>
    </citation>
    <scope>NUCLEOTIDE SEQUENCE</scope>
</reference>
<keyword evidence="5" id="KW-1015">Disulfide bond</keyword>
<feature type="compositionally biased region" description="Polar residues" evidence="8">
    <location>
        <begin position="818"/>
        <end position="831"/>
    </location>
</feature>
<dbReference type="SMART" id="SM00409">
    <property type="entry name" value="IG"/>
    <property type="match status" value="3"/>
</dbReference>
<evidence type="ECO:0000256" key="8">
    <source>
        <dbReference type="SAM" id="MobiDB-lite"/>
    </source>
</evidence>
<feature type="domain" description="EF-hand" evidence="11">
    <location>
        <begin position="893"/>
        <end position="928"/>
    </location>
</feature>
<evidence type="ECO:0000256" key="1">
    <source>
        <dbReference type="ARBA" id="ARBA00022614"/>
    </source>
</evidence>
<dbReference type="SUPFAM" id="SSF52058">
    <property type="entry name" value="L domain-like"/>
    <property type="match status" value="2"/>
</dbReference>
<keyword evidence="3" id="KW-0677">Repeat</keyword>
<dbReference type="InterPro" id="IPR018247">
    <property type="entry name" value="EF_Hand_1_Ca_BS"/>
</dbReference>
<evidence type="ECO:0000256" key="5">
    <source>
        <dbReference type="ARBA" id="ARBA00023157"/>
    </source>
</evidence>
<dbReference type="PROSITE" id="PS50835">
    <property type="entry name" value="IG_LIKE"/>
    <property type="match status" value="3"/>
</dbReference>
<evidence type="ECO:0000313" key="13">
    <source>
        <dbReference type="EMBL" id="CAF4773910.1"/>
    </source>
</evidence>
<dbReference type="InterPro" id="IPR036179">
    <property type="entry name" value="Ig-like_dom_sf"/>
</dbReference>
<dbReference type="SUPFAM" id="SSF47473">
    <property type="entry name" value="EF-hand"/>
    <property type="match status" value="1"/>
</dbReference>
<dbReference type="PROSITE" id="PS50222">
    <property type="entry name" value="EF_HAND_2"/>
    <property type="match status" value="2"/>
</dbReference>
<dbReference type="Pfam" id="PF13499">
    <property type="entry name" value="EF-hand_7"/>
    <property type="match status" value="1"/>
</dbReference>
<evidence type="ECO:0000256" key="6">
    <source>
        <dbReference type="ARBA" id="ARBA00023180"/>
    </source>
</evidence>
<evidence type="ECO:0000256" key="7">
    <source>
        <dbReference type="ARBA" id="ARBA00023319"/>
    </source>
</evidence>
<feature type="domain" description="Ig-like" evidence="12">
    <location>
        <begin position="649"/>
        <end position="735"/>
    </location>
</feature>
<dbReference type="Gene3D" id="2.60.40.10">
    <property type="entry name" value="Immunoglobulins"/>
    <property type="match status" value="3"/>
</dbReference>
<feature type="region of interest" description="Disordered" evidence="8">
    <location>
        <begin position="798"/>
        <end position="839"/>
    </location>
</feature>
<dbReference type="InterPro" id="IPR003591">
    <property type="entry name" value="Leu-rich_rpt_typical-subtyp"/>
</dbReference>
<dbReference type="FunFam" id="3.80.10.10:FF:000023">
    <property type="entry name" value="Leucine rich repeats and immunoglobulin like domains 3"/>
    <property type="match status" value="1"/>
</dbReference>
<dbReference type="GO" id="GO:0071944">
    <property type="term" value="C:cell periphery"/>
    <property type="evidence" value="ECO:0007669"/>
    <property type="project" value="UniProtKB-ARBA"/>
</dbReference>
<evidence type="ECO:0000259" key="11">
    <source>
        <dbReference type="PROSITE" id="PS50222"/>
    </source>
</evidence>
<dbReference type="InterPro" id="IPR001611">
    <property type="entry name" value="Leu-rich_rpt"/>
</dbReference>
<keyword evidence="2 10" id="KW-0732">Signal</keyword>
<dbReference type="GO" id="GO:0005509">
    <property type="term" value="F:calcium ion binding"/>
    <property type="evidence" value="ECO:0007669"/>
    <property type="project" value="InterPro"/>
</dbReference>
<evidence type="ECO:0008006" key="15">
    <source>
        <dbReference type="Google" id="ProtNLM"/>
    </source>
</evidence>
<dbReference type="InterPro" id="IPR032675">
    <property type="entry name" value="LRR_dom_sf"/>
</dbReference>
<dbReference type="InterPro" id="IPR000372">
    <property type="entry name" value="LRRNT"/>
</dbReference>
<evidence type="ECO:0000256" key="9">
    <source>
        <dbReference type="SAM" id="Phobius"/>
    </source>
</evidence>
<evidence type="ECO:0000259" key="12">
    <source>
        <dbReference type="PROSITE" id="PS50835"/>
    </source>
</evidence>
<dbReference type="PROSITE" id="PS51450">
    <property type="entry name" value="LRR"/>
    <property type="match status" value="7"/>
</dbReference>
<dbReference type="AlphaFoldDB" id="A0A821MTQ5"/>
<evidence type="ECO:0000256" key="3">
    <source>
        <dbReference type="ARBA" id="ARBA00022737"/>
    </source>
</evidence>
<dbReference type="SMART" id="SM00365">
    <property type="entry name" value="LRR_SD22"/>
    <property type="match status" value="9"/>
</dbReference>
<protein>
    <recommendedName>
        <fullName evidence="15">Leucine-rich repeats and immunoglobulin-like domains protein 3</fullName>
    </recommendedName>
</protein>
<dbReference type="Pfam" id="PF07679">
    <property type="entry name" value="I-set"/>
    <property type="match status" value="2"/>
</dbReference>
<keyword evidence="4" id="KW-0106">Calcium</keyword>
<dbReference type="InterPro" id="IPR003598">
    <property type="entry name" value="Ig_sub2"/>
</dbReference>
<dbReference type="OrthoDB" id="5917255at2759"/>
<feature type="chain" id="PRO_5032639984" description="Leucine-rich repeats and immunoglobulin-like domains protein 3" evidence="10">
    <location>
        <begin position="22"/>
        <end position="1061"/>
    </location>
</feature>
<feature type="domain" description="Ig-like" evidence="12">
    <location>
        <begin position="555"/>
        <end position="644"/>
    </location>
</feature>
<keyword evidence="14" id="KW-1185">Reference proteome</keyword>
<evidence type="ECO:0000256" key="4">
    <source>
        <dbReference type="ARBA" id="ARBA00022837"/>
    </source>
</evidence>
<dbReference type="SMART" id="SM00369">
    <property type="entry name" value="LRR_TYP"/>
    <property type="match status" value="12"/>
</dbReference>
<dbReference type="SMART" id="SM00054">
    <property type="entry name" value="EFh"/>
    <property type="match status" value="3"/>
</dbReference>
<evidence type="ECO:0000313" key="14">
    <source>
        <dbReference type="Proteomes" id="UP000663880"/>
    </source>
</evidence>
<feature type="domain" description="EF-hand" evidence="11">
    <location>
        <begin position="960"/>
        <end position="995"/>
    </location>
</feature>
<dbReference type="Proteomes" id="UP000663880">
    <property type="component" value="Unassembled WGS sequence"/>
</dbReference>
<dbReference type="CDD" id="cd00096">
    <property type="entry name" value="Ig"/>
    <property type="match status" value="1"/>
</dbReference>
<comment type="caution">
    <text evidence="13">The sequence shown here is derived from an EMBL/GenBank/DDBJ whole genome shotgun (WGS) entry which is preliminary data.</text>
</comment>
<dbReference type="InterPro" id="IPR003599">
    <property type="entry name" value="Ig_sub"/>
</dbReference>
<name>A0A821MTQ5_9NEOP</name>
<dbReference type="InterPro" id="IPR000483">
    <property type="entry name" value="Cys-rich_flank_reg_C"/>
</dbReference>
<feature type="domain" description="Ig-like" evidence="12">
    <location>
        <begin position="454"/>
        <end position="550"/>
    </location>
</feature>
<dbReference type="InterPro" id="IPR011992">
    <property type="entry name" value="EF-hand-dom_pair"/>
</dbReference>
<evidence type="ECO:0000256" key="2">
    <source>
        <dbReference type="ARBA" id="ARBA00022729"/>
    </source>
</evidence>
<dbReference type="FunFam" id="2.60.40.10:FF:000107">
    <property type="entry name" value="Myosin, light chain kinase a"/>
    <property type="match status" value="1"/>
</dbReference>
<dbReference type="PANTHER" id="PTHR45842:SF21">
    <property type="entry name" value="IG-LIKE DOMAIN-CONTAINING PROTEIN"/>
    <property type="match status" value="1"/>
</dbReference>
<dbReference type="InterPro" id="IPR002048">
    <property type="entry name" value="EF_hand_dom"/>
</dbReference>
<dbReference type="SMART" id="SM00408">
    <property type="entry name" value="IGc2"/>
    <property type="match status" value="3"/>
</dbReference>
<keyword evidence="9" id="KW-0472">Membrane</keyword>
<feature type="signal peptide" evidence="10">
    <location>
        <begin position="1"/>
        <end position="21"/>
    </location>
</feature>
<dbReference type="InterPro" id="IPR050467">
    <property type="entry name" value="LRFN"/>
</dbReference>
<dbReference type="SMART" id="SM00013">
    <property type="entry name" value="LRRNT"/>
    <property type="match status" value="1"/>
</dbReference>
<keyword evidence="9" id="KW-0812">Transmembrane</keyword>
<accession>A0A821MTQ5</accession>
<keyword evidence="9" id="KW-1133">Transmembrane helix</keyword>
<sequence length="1061" mass="118141">MGDSHLLRVVTSILILLRCSAFSENYECPQKCDCLVQYVDCSDKKLVTVPRIPKWVEQLDLSHNKLNEGVTQGFDKLISLRILKLDKNAIQNIPSFLEQNQVQEVSLNKNSITEIDIGRFPTNCSIKVLSLNSNRIRLIKDGALNNLTNLNTLKLNKNAISSLPHHLFMYQSNLKTLELNHNKLHVINGLLFQGLSNLTTLKIRFNSVENIMDGAFLGFKSVNLLQLDHNKIKSVSKGWMYGLESLTTLSLANNLILHIDIGSWELCSNLQFLDLSHNYLIQIEGRSFQHLINLHTLNLSSNNISVISQEAFSHIIQLKSLFLNNNKISWTVEDMSGAFSKLQNLETFSLSANHIKSISSRAFEGLTNLNELDLRGNNITSIQQHAFDSLTNIRKLHLNTTSLLCDCKILWMVKWIKDKLEHKFVTATCAYPAEVRGTLLSRLKEENCGDSPKPKIVNHPKSHLAIRNRSANLLCSATSNPFSNMTFLWRKNNDNISNPVVYENVTLTNKGQQATSVLVIPDVSHTDSGKYQCVVSNKFGTTYSTKAKMNIVTFPRFLKTPTNVTVRTGETVTLNCAATGDPPPEISWKKDGGNDFPAARERRMNVMPTDHLFFIVNAKPTDMGIYSCAAKNPAGTIIANATLSVLQEPSFIRVMGNKEVTSGEPVVLECMVQGSPPPVLKWLKDGSPILPSERHFLAGNNQLLIIIGAQSGDAGHYECEITNNLGTKKEIIELKVLPPVAIMVKEENMTGIIIITVVCCAVGTSIIWVVIIYHTRRRMAGAMRSYPTESVKMTQVVHSDSDSPHMFPDNTSEHSSCKDSGTGDSAKQTSFDGVPTDRSEPVHFETAVCHSYSPVPEAHKLLPSSFKPSIQPGSGQQLEMGHGPYPSMGPGGTVSPQVQQWFRAVDKDQSGFITAIELKAALVNGQGQNFSDTACNLMIGMFDKDRSGHINLEEFDKLYTYINQWLAVFKTYDTDQSGHIDQPELSQALGQMGFRFSPEFISFLTKRNDPREGKISVDNFIVLCVQLQRFTEAFRARDTQQNGTVTLGFEEFLNIALSCSV</sequence>
<dbReference type="PROSITE" id="PS00018">
    <property type="entry name" value="EF_HAND_1"/>
    <property type="match status" value="2"/>
</dbReference>
<evidence type="ECO:0000256" key="10">
    <source>
        <dbReference type="SAM" id="SignalP"/>
    </source>
</evidence>
<dbReference type="Gene3D" id="3.80.10.10">
    <property type="entry name" value="Ribonuclease Inhibitor"/>
    <property type="match status" value="4"/>
</dbReference>
<dbReference type="InterPro" id="IPR013783">
    <property type="entry name" value="Ig-like_fold"/>
</dbReference>
<dbReference type="EMBL" id="CAJOBZ010000003">
    <property type="protein sequence ID" value="CAF4773910.1"/>
    <property type="molecule type" value="Genomic_DNA"/>
</dbReference>
<dbReference type="SUPFAM" id="SSF48726">
    <property type="entry name" value="Immunoglobulin"/>
    <property type="match status" value="3"/>
</dbReference>
<dbReference type="Gene3D" id="1.10.238.10">
    <property type="entry name" value="EF-hand"/>
    <property type="match status" value="1"/>
</dbReference>
<dbReference type="Pfam" id="PF13927">
    <property type="entry name" value="Ig_3"/>
    <property type="match status" value="1"/>
</dbReference>
<dbReference type="SMART" id="SM00082">
    <property type="entry name" value="LRRCT"/>
    <property type="match status" value="1"/>
</dbReference>
<gene>
    <name evidence="13" type="ORF">PMACD_LOCUS1980</name>
</gene>
<proteinExistence type="predicted"/>
<organism evidence="13 14">
    <name type="scientific">Pieris macdunnoughi</name>
    <dbReference type="NCBI Taxonomy" id="345717"/>
    <lineage>
        <taxon>Eukaryota</taxon>
        <taxon>Metazoa</taxon>
        <taxon>Ecdysozoa</taxon>
        <taxon>Arthropoda</taxon>
        <taxon>Hexapoda</taxon>
        <taxon>Insecta</taxon>
        <taxon>Pterygota</taxon>
        <taxon>Neoptera</taxon>
        <taxon>Endopterygota</taxon>
        <taxon>Lepidoptera</taxon>
        <taxon>Glossata</taxon>
        <taxon>Ditrysia</taxon>
        <taxon>Papilionoidea</taxon>
        <taxon>Pieridae</taxon>
        <taxon>Pierinae</taxon>
        <taxon>Pieris</taxon>
    </lineage>
</organism>
<dbReference type="InterPro" id="IPR007110">
    <property type="entry name" value="Ig-like_dom"/>
</dbReference>